<dbReference type="SUPFAM" id="SSF53850">
    <property type="entry name" value="Periplasmic binding protein-like II"/>
    <property type="match status" value="1"/>
</dbReference>
<evidence type="ECO:0000259" key="3">
    <source>
        <dbReference type="SMART" id="SM00331"/>
    </source>
</evidence>
<dbReference type="PANTHER" id="PTHR43156:SF9">
    <property type="entry name" value="HAMP DOMAIN-CONTAINING PROTEIN"/>
    <property type="match status" value="1"/>
</dbReference>
<dbReference type="Gene3D" id="3.40.190.10">
    <property type="entry name" value="Periplasmic binding protein-like II"/>
    <property type="match status" value="2"/>
</dbReference>
<gene>
    <name evidence="4" type="ORF">CFH83_05385</name>
</gene>
<dbReference type="GO" id="GO:0016791">
    <property type="term" value="F:phosphatase activity"/>
    <property type="evidence" value="ECO:0007669"/>
    <property type="project" value="TreeGrafter"/>
</dbReference>
<feature type="domain" description="PPM-type phosphatase" evidence="3">
    <location>
        <begin position="415"/>
        <end position="641"/>
    </location>
</feature>
<name>A0A2D3WB62_9BACT</name>
<proteinExistence type="predicted"/>
<keyword evidence="1" id="KW-0378">Hydrolase</keyword>
<dbReference type="Gene3D" id="3.60.40.10">
    <property type="entry name" value="PPM-type phosphatase domain"/>
    <property type="match status" value="1"/>
</dbReference>
<evidence type="ECO:0000313" key="5">
    <source>
        <dbReference type="Proteomes" id="UP000228859"/>
    </source>
</evidence>
<dbReference type="AlphaFoldDB" id="A0A2D3WB62"/>
<dbReference type="SMART" id="SM00062">
    <property type="entry name" value="PBPb"/>
    <property type="match status" value="1"/>
</dbReference>
<dbReference type="Pfam" id="PF07228">
    <property type="entry name" value="SpoIIE"/>
    <property type="match status" value="1"/>
</dbReference>
<comment type="caution">
    <text evidence="4">The sequence shown here is derived from an EMBL/GenBank/DDBJ whole genome shotgun (WGS) entry which is preliminary data.</text>
</comment>
<dbReference type="InterPro" id="IPR001638">
    <property type="entry name" value="Solute-binding_3/MltF_N"/>
</dbReference>
<dbReference type="InterPro" id="IPR052016">
    <property type="entry name" value="Bact_Sigma-Reg"/>
</dbReference>
<feature type="domain" description="Solute-binding protein family 3/N-terminal" evidence="2">
    <location>
        <begin position="58"/>
        <end position="293"/>
    </location>
</feature>
<protein>
    <recommendedName>
        <fullName evidence="6">PPM-type phosphatase domain-containing protein</fullName>
    </recommendedName>
</protein>
<accession>A0A2D3WB62</accession>
<dbReference type="EMBL" id="DLUI01000074">
    <property type="protein sequence ID" value="DAB38551.1"/>
    <property type="molecule type" value="Genomic_DNA"/>
</dbReference>
<dbReference type="Proteomes" id="UP000228859">
    <property type="component" value="Unassembled WGS sequence"/>
</dbReference>
<dbReference type="InterPro" id="IPR001932">
    <property type="entry name" value="PPM-type_phosphatase-like_dom"/>
</dbReference>
<dbReference type="InterPro" id="IPR036457">
    <property type="entry name" value="PPM-type-like_dom_sf"/>
</dbReference>
<organism evidence="4 5">
    <name type="scientific">Sulfuricurvum kujiense</name>
    <dbReference type="NCBI Taxonomy" id="148813"/>
    <lineage>
        <taxon>Bacteria</taxon>
        <taxon>Pseudomonadati</taxon>
        <taxon>Campylobacterota</taxon>
        <taxon>Epsilonproteobacteria</taxon>
        <taxon>Campylobacterales</taxon>
        <taxon>Sulfurimonadaceae</taxon>
        <taxon>Sulfuricurvum</taxon>
    </lineage>
</organism>
<dbReference type="Pfam" id="PF12974">
    <property type="entry name" value="Phosphonate-bd"/>
    <property type="match status" value="1"/>
</dbReference>
<evidence type="ECO:0000313" key="4">
    <source>
        <dbReference type="EMBL" id="DAB38551.1"/>
    </source>
</evidence>
<reference evidence="4 5" key="1">
    <citation type="journal article" date="2017" name="Front. Microbiol.">
        <title>Comparative Genomic Analysis of the Class Epsilonproteobacteria and Proposed Reclassification to Epsilonbacteraeota (phyl. nov.).</title>
        <authorList>
            <person name="Waite D.W."/>
            <person name="Vanwonterghem I."/>
            <person name="Rinke C."/>
            <person name="Parks D.H."/>
            <person name="Zhang Y."/>
            <person name="Takai K."/>
            <person name="Sievert S.M."/>
            <person name="Simon J."/>
            <person name="Campbell B.J."/>
            <person name="Hanson T.E."/>
            <person name="Woyke T."/>
            <person name="Klotz M.G."/>
            <person name="Hugenholtz P."/>
        </authorList>
    </citation>
    <scope>NUCLEOTIDE SEQUENCE [LARGE SCALE GENOMIC DNA]</scope>
    <source>
        <strain evidence="4">UBA12443</strain>
    </source>
</reference>
<dbReference type="SMART" id="SM00331">
    <property type="entry name" value="PP2C_SIG"/>
    <property type="match status" value="1"/>
</dbReference>
<dbReference type="PANTHER" id="PTHR43156">
    <property type="entry name" value="STAGE II SPORULATION PROTEIN E-RELATED"/>
    <property type="match status" value="1"/>
</dbReference>
<evidence type="ECO:0000259" key="2">
    <source>
        <dbReference type="SMART" id="SM00062"/>
    </source>
</evidence>
<evidence type="ECO:0008006" key="6">
    <source>
        <dbReference type="Google" id="ProtNLM"/>
    </source>
</evidence>
<sequence length="642" mass="72187">MNSPKRIIRLNTHSPKRTVHFMRQKGRGGIMLLFIKRIVSAVFLMSLLMGTVFGSEKTVKIGVLAHRGEEVARKMWQPTMEYLTRSVPEYRFELVPLDFKKLYNAVGEKQVDFVVVNTGQYIELEATYGISRIATLTNHGPDGCLCNRFGGVFLTKADSPIHTLQDMKGKTLLSVDKSSFGGWLMQLREMRAVGIDPESDMSVKTLGDHEKVVLGVLNGEGDVGAIRSDILERMASEGKIDLNDIKVINKQVTTGKFPYLYSTRLYPEWPFSKLENTDDHLAQLVAVALLEMPEESDAAKAAKIRGWSVPSDYNPVHELYRELKMGPYKDLGKFSLIDVLKKYWILLALALAFVVHLIASLRKVRHQQLLLQKEKAALDEAHAKLDHANSLVMESIGYARKIQEASLPDKHALDGAIADIFVCWEPLHVVGGDYFWIEQIGNKCFIVVIDCTGHGVPGAFMTMVASAALHRALHDLKMADPAELLHEVDERVRMKLRQDYPDTDSDDGLDCAICVYDIDTSTITYAGANLPLIYVENGTLNEIKPTRASLGYRSIRPKKSFENHTVHVNEGVSFYMLTDGIPDHMGGAPRRLLGRKRLGEIILHNQGLSMNEQMKHIEMELEAYRAGEPRRDDMTLIGFRPR</sequence>
<evidence type="ECO:0000256" key="1">
    <source>
        <dbReference type="ARBA" id="ARBA00022801"/>
    </source>
</evidence>